<dbReference type="HOGENOM" id="CLU_2277362_0_0_1"/>
<evidence type="ECO:0000313" key="2">
    <source>
        <dbReference type="EMBL" id="KIR49432.1"/>
    </source>
</evidence>
<dbReference type="OrthoDB" id="2577477at2759"/>
<name>A0A0D0TRW3_CRYGA</name>
<feature type="compositionally biased region" description="Basic and acidic residues" evidence="1">
    <location>
        <begin position="65"/>
        <end position="76"/>
    </location>
</feature>
<reference evidence="2" key="1">
    <citation type="submission" date="2015-01" db="EMBL/GenBank/DDBJ databases">
        <title>The Genome Sequence of Cryptococcus gattii CA1280.</title>
        <authorList>
            <consortium name="The Broad Institute Genomics Platform"/>
            <person name="Cuomo C."/>
            <person name="Litvintseva A."/>
            <person name="Chen Y."/>
            <person name="Heitman J."/>
            <person name="Sun S."/>
            <person name="Springer D."/>
            <person name="Dromer F."/>
            <person name="Young S."/>
            <person name="Zeng Q."/>
            <person name="Gargeya S."/>
            <person name="Abouelleil A."/>
            <person name="Alvarado L."/>
            <person name="Chapman S.B."/>
            <person name="Gainer-Dewar J."/>
            <person name="Goldberg J."/>
            <person name="Griggs A."/>
            <person name="Gujja S."/>
            <person name="Hansen M."/>
            <person name="Howarth C."/>
            <person name="Imamovic A."/>
            <person name="Larimer J."/>
            <person name="Murphy C."/>
            <person name="Naylor J."/>
            <person name="Pearson M."/>
            <person name="Priest M."/>
            <person name="Roberts A."/>
            <person name="Saif S."/>
            <person name="Shea T."/>
            <person name="Sykes S."/>
            <person name="Wortman J."/>
            <person name="Nusbaum C."/>
            <person name="Birren B."/>
        </authorList>
    </citation>
    <scope>NUCLEOTIDE SEQUENCE [LARGE SCALE GENOMIC DNA]</scope>
    <source>
        <strain evidence="2">CA1280</strain>
    </source>
</reference>
<proteinExistence type="predicted"/>
<evidence type="ECO:0000256" key="1">
    <source>
        <dbReference type="SAM" id="MobiDB-lite"/>
    </source>
</evidence>
<sequence>MPSREELCKRVKDYLEGIAKMKNRLKAERDANRLLKTIRARVNPLSAWIKTNLESTSPPLQGEGTHPDCPRPRDPKVPLGRPHGGVRTWLVNKSQLTQLAKR</sequence>
<accession>A0A0D0TRW3</accession>
<feature type="region of interest" description="Disordered" evidence="1">
    <location>
        <begin position="53"/>
        <end position="102"/>
    </location>
</feature>
<dbReference type="EMBL" id="KN847975">
    <property type="protein sequence ID" value="KIR49432.1"/>
    <property type="molecule type" value="Genomic_DNA"/>
</dbReference>
<gene>
    <name evidence="2" type="ORF">I312_01587</name>
</gene>
<organism evidence="2">
    <name type="scientific">Cryptococcus bacillisporus CA1280</name>
    <dbReference type="NCBI Taxonomy" id="1296109"/>
    <lineage>
        <taxon>Eukaryota</taxon>
        <taxon>Fungi</taxon>
        <taxon>Dikarya</taxon>
        <taxon>Basidiomycota</taxon>
        <taxon>Agaricomycotina</taxon>
        <taxon>Tremellomycetes</taxon>
        <taxon>Tremellales</taxon>
        <taxon>Cryptococcaceae</taxon>
        <taxon>Cryptococcus</taxon>
        <taxon>Cryptococcus gattii species complex</taxon>
    </lineage>
</organism>
<protein>
    <submittedName>
        <fullName evidence="2">Unplaced genomic scaffold supercont1.3, whole genome shotgun sequence</fullName>
    </submittedName>
</protein>
<feature type="compositionally biased region" description="Polar residues" evidence="1">
    <location>
        <begin position="91"/>
        <end position="102"/>
    </location>
</feature>
<dbReference type="AlphaFoldDB" id="A0A0D0TRW3"/>